<proteinExistence type="predicted"/>
<organism evidence="1 2">
    <name type="scientific">Bacteroides caecicola</name>
    <dbReference type="NCBI Taxonomy" id="1462569"/>
    <lineage>
        <taxon>Bacteria</taxon>
        <taxon>Pseudomonadati</taxon>
        <taxon>Bacteroidota</taxon>
        <taxon>Bacteroidia</taxon>
        <taxon>Bacteroidales</taxon>
        <taxon>Bacteroidaceae</taxon>
        <taxon>Bacteroides</taxon>
    </lineage>
</organism>
<reference evidence="1 2" key="1">
    <citation type="journal article" date="2021" name="Sci. Rep.">
        <title>The distribution of antibiotic resistance genes in chicken gut microbiota commensals.</title>
        <authorList>
            <person name="Juricova H."/>
            <person name="Matiasovicova J."/>
            <person name="Kubasova T."/>
            <person name="Cejkova D."/>
            <person name="Rychlik I."/>
        </authorList>
    </citation>
    <scope>NUCLEOTIDE SEQUENCE [LARGE SCALE GENOMIC DNA]</scope>
    <source>
        <strain evidence="1 2">An768</strain>
    </source>
</reference>
<sequence>MRNGKSKNIISLNNVLLSGEDFCTAHRSEETVVHPEGKIILMDGRTICCFPLPDMPEPNYSEDVVSLDTTSKYFIHKRPTQAPSEAHSDMDKEKENREIFLQNAFFLLSMKDRILSDSRLFLTKVPIINGLAYSGTSGFQHVTLGAYIEWWSNFSEVNFTDENGKQYLVCKVSGSPLSGSNTCTVATKDGKYTHAHLKSFLPVWTSLMAVNTRYTEAKQIYQAYTLRETINILKSNTKI</sequence>
<dbReference type="RefSeq" id="WP_204500436.1">
    <property type="nucleotide sequence ID" value="NZ_JACJKJ010000009.1"/>
</dbReference>
<gene>
    <name evidence="1" type="ORF">H6A24_08970</name>
</gene>
<protein>
    <submittedName>
        <fullName evidence="1">Uncharacterized protein</fullName>
    </submittedName>
</protein>
<name>A0ABS2FAA7_9BACE</name>
<dbReference type="EMBL" id="JACJKJ010000009">
    <property type="protein sequence ID" value="MBM6806625.1"/>
    <property type="molecule type" value="Genomic_DNA"/>
</dbReference>
<dbReference type="Proteomes" id="UP000782117">
    <property type="component" value="Unassembled WGS sequence"/>
</dbReference>
<accession>A0ABS2FAA7</accession>
<keyword evidence="2" id="KW-1185">Reference proteome</keyword>
<evidence type="ECO:0000313" key="1">
    <source>
        <dbReference type="EMBL" id="MBM6806625.1"/>
    </source>
</evidence>
<comment type="caution">
    <text evidence="1">The sequence shown here is derived from an EMBL/GenBank/DDBJ whole genome shotgun (WGS) entry which is preliminary data.</text>
</comment>
<evidence type="ECO:0000313" key="2">
    <source>
        <dbReference type="Proteomes" id="UP000782117"/>
    </source>
</evidence>